<comment type="caution">
    <text evidence="2">The sequence shown here is derived from an EMBL/GenBank/DDBJ whole genome shotgun (WGS) entry which is preliminary data.</text>
</comment>
<dbReference type="PANTHER" id="PTHR12181">
    <property type="entry name" value="LIPIN"/>
    <property type="match status" value="1"/>
</dbReference>
<dbReference type="PANTHER" id="PTHR12181:SF12">
    <property type="entry name" value="PHOSPHATIDATE PHOSPHATASE"/>
    <property type="match status" value="1"/>
</dbReference>
<protein>
    <recommendedName>
        <fullName evidence="1">Lipin N-terminal domain-containing protein</fullName>
    </recommendedName>
</protein>
<dbReference type="GO" id="GO:0008195">
    <property type="term" value="F:phosphatidate phosphatase activity"/>
    <property type="evidence" value="ECO:0007669"/>
    <property type="project" value="TreeGrafter"/>
</dbReference>
<name>A0A448X3U9_9PLAT</name>
<evidence type="ECO:0000313" key="3">
    <source>
        <dbReference type="Proteomes" id="UP000784294"/>
    </source>
</evidence>
<evidence type="ECO:0000313" key="2">
    <source>
        <dbReference type="EMBL" id="VEL27264.1"/>
    </source>
</evidence>
<keyword evidence="3" id="KW-1185">Reference proteome</keyword>
<dbReference type="InterPro" id="IPR026058">
    <property type="entry name" value="LIPIN"/>
</dbReference>
<proteinExistence type="predicted"/>
<dbReference type="AlphaFoldDB" id="A0A448X3U9"/>
<dbReference type="Proteomes" id="UP000784294">
    <property type="component" value="Unassembled WGS sequence"/>
</dbReference>
<sequence>MNCIGRLVSGARRYCRDLNGTNLSGANDVIVVEQENGDYLSTPFHTCFGKMGLIRPKENLVSPISPSYYP</sequence>
<accession>A0A448X3U9</accession>
<dbReference type="InterPro" id="IPR007651">
    <property type="entry name" value="Lipin_N"/>
</dbReference>
<dbReference type="Pfam" id="PF04571">
    <property type="entry name" value="Lipin_N"/>
    <property type="match status" value="1"/>
</dbReference>
<organism evidence="2 3">
    <name type="scientific">Protopolystoma xenopodis</name>
    <dbReference type="NCBI Taxonomy" id="117903"/>
    <lineage>
        <taxon>Eukaryota</taxon>
        <taxon>Metazoa</taxon>
        <taxon>Spiralia</taxon>
        <taxon>Lophotrochozoa</taxon>
        <taxon>Platyhelminthes</taxon>
        <taxon>Monogenea</taxon>
        <taxon>Polyopisthocotylea</taxon>
        <taxon>Polystomatidea</taxon>
        <taxon>Polystomatidae</taxon>
        <taxon>Protopolystoma</taxon>
    </lineage>
</organism>
<evidence type="ECO:0000259" key="1">
    <source>
        <dbReference type="Pfam" id="PF04571"/>
    </source>
</evidence>
<gene>
    <name evidence="2" type="ORF">PXEA_LOCUS20704</name>
</gene>
<reference evidence="2" key="1">
    <citation type="submission" date="2018-11" db="EMBL/GenBank/DDBJ databases">
        <authorList>
            <consortium name="Pathogen Informatics"/>
        </authorList>
    </citation>
    <scope>NUCLEOTIDE SEQUENCE</scope>
</reference>
<dbReference type="EMBL" id="CAAALY010085995">
    <property type="protein sequence ID" value="VEL27264.1"/>
    <property type="molecule type" value="Genomic_DNA"/>
</dbReference>
<feature type="domain" description="Lipin N-terminal" evidence="1">
    <location>
        <begin position="1"/>
        <end position="61"/>
    </location>
</feature>
<dbReference type="OrthoDB" id="4567at2759"/>